<feature type="compositionally biased region" description="Pro residues" evidence="1">
    <location>
        <begin position="31"/>
        <end position="41"/>
    </location>
</feature>
<feature type="region of interest" description="Disordered" evidence="1">
    <location>
        <begin position="1"/>
        <end position="47"/>
    </location>
</feature>
<protein>
    <submittedName>
        <fullName evidence="2">Uncharacterized protein</fullName>
    </submittedName>
</protein>
<evidence type="ECO:0000256" key="1">
    <source>
        <dbReference type="SAM" id="MobiDB-lite"/>
    </source>
</evidence>
<accession>A0A833YL73</accession>
<reference evidence="2 3" key="1">
    <citation type="journal article" date="2020" name="Nature">
        <title>Six reference-quality genomes reveal evolution of bat adaptations.</title>
        <authorList>
            <person name="Jebb D."/>
            <person name="Huang Z."/>
            <person name="Pippel M."/>
            <person name="Hughes G.M."/>
            <person name="Lavrichenko K."/>
            <person name="Devanna P."/>
            <person name="Winkler S."/>
            <person name="Jermiin L.S."/>
            <person name="Skirmuntt E.C."/>
            <person name="Katzourakis A."/>
            <person name="Burkitt-Gray L."/>
            <person name="Ray D.A."/>
            <person name="Sullivan K.A.M."/>
            <person name="Roscito J.G."/>
            <person name="Kirilenko B.M."/>
            <person name="Davalos L.M."/>
            <person name="Corthals A.P."/>
            <person name="Power M.L."/>
            <person name="Jones G."/>
            <person name="Ransome R.D."/>
            <person name="Dechmann D.K.N."/>
            <person name="Locatelli A.G."/>
            <person name="Puechmaille S.J."/>
            <person name="Fedrigo O."/>
            <person name="Jarvis E.D."/>
            <person name="Hiller M."/>
            <person name="Vernes S.C."/>
            <person name="Myers E.W."/>
            <person name="Teeling E.C."/>
        </authorList>
    </citation>
    <scope>NUCLEOTIDE SEQUENCE [LARGE SCALE GENOMIC DNA]</scope>
    <source>
        <strain evidence="2">Bat1K_MPI-CBG_1</strain>
    </source>
</reference>
<comment type="caution">
    <text evidence="2">The sequence shown here is derived from an EMBL/GenBank/DDBJ whole genome shotgun (WGS) entry which is preliminary data.</text>
</comment>
<feature type="compositionally biased region" description="Low complexity" evidence="1">
    <location>
        <begin position="92"/>
        <end position="104"/>
    </location>
</feature>
<sequence length="122" mass="12679">MKEKLRGTHCSCVPSISKGFKSSQRRGFSPVTPPRDLPPQHPALTQGSVLKSDLVPGAQHGPDAASLLCISAKPAAGKAARSQGEWPPAPSSSPGRPISGRLPSILHPGPPVPGSRTRTHCL</sequence>
<proteinExistence type="predicted"/>
<evidence type="ECO:0000313" key="3">
    <source>
        <dbReference type="Proteomes" id="UP000664940"/>
    </source>
</evidence>
<name>A0A833YL73_9CHIR</name>
<feature type="region of interest" description="Disordered" evidence="1">
    <location>
        <begin position="77"/>
        <end position="122"/>
    </location>
</feature>
<evidence type="ECO:0000313" key="2">
    <source>
        <dbReference type="EMBL" id="KAF6074956.1"/>
    </source>
</evidence>
<organism evidence="2 3">
    <name type="scientific">Phyllostomus discolor</name>
    <name type="common">pale spear-nosed bat</name>
    <dbReference type="NCBI Taxonomy" id="89673"/>
    <lineage>
        <taxon>Eukaryota</taxon>
        <taxon>Metazoa</taxon>
        <taxon>Chordata</taxon>
        <taxon>Craniata</taxon>
        <taxon>Vertebrata</taxon>
        <taxon>Euteleostomi</taxon>
        <taxon>Mammalia</taxon>
        <taxon>Eutheria</taxon>
        <taxon>Laurasiatheria</taxon>
        <taxon>Chiroptera</taxon>
        <taxon>Yangochiroptera</taxon>
        <taxon>Phyllostomidae</taxon>
        <taxon>Phyllostominae</taxon>
        <taxon>Phyllostomus</taxon>
    </lineage>
</organism>
<dbReference type="AlphaFoldDB" id="A0A833YL73"/>
<gene>
    <name evidence="2" type="ORF">HJG60_009366</name>
</gene>
<dbReference type="EMBL" id="JABVXQ010000015">
    <property type="protein sequence ID" value="KAF6074956.1"/>
    <property type="molecule type" value="Genomic_DNA"/>
</dbReference>
<dbReference type="Proteomes" id="UP000664940">
    <property type="component" value="Unassembled WGS sequence"/>
</dbReference>